<dbReference type="InterPro" id="IPR036188">
    <property type="entry name" value="FAD/NAD-bd_sf"/>
</dbReference>
<dbReference type="Gene3D" id="3.50.50.60">
    <property type="entry name" value="FAD/NAD(P)-binding domain"/>
    <property type="match status" value="1"/>
</dbReference>
<dbReference type="PANTHER" id="PTHR42110:SF1">
    <property type="entry name" value="L-ASPARAGINASE, PUTATIVE (AFU_ORTHOLOGUE AFUA_3G11890)-RELATED"/>
    <property type="match status" value="1"/>
</dbReference>
<name>A0A1V6PLM2_PENDC</name>
<dbReference type="Proteomes" id="UP000191522">
    <property type="component" value="Unassembled WGS sequence"/>
</dbReference>
<dbReference type="EMBL" id="MDYL01000002">
    <property type="protein sequence ID" value="OQD77908.1"/>
    <property type="molecule type" value="Genomic_DNA"/>
</dbReference>
<evidence type="ECO:0000313" key="2">
    <source>
        <dbReference type="EMBL" id="OQD77908.1"/>
    </source>
</evidence>
<evidence type="ECO:0000313" key="3">
    <source>
        <dbReference type="Proteomes" id="UP000191522"/>
    </source>
</evidence>
<dbReference type="PANTHER" id="PTHR42110">
    <property type="entry name" value="L-ASPARAGINASE, PUTATIVE (AFU_ORTHOLOGUE AFUA_3G11890)-RELATED"/>
    <property type="match status" value="1"/>
</dbReference>
<dbReference type="Pfam" id="PF06089">
    <property type="entry name" value="Asparaginase_II"/>
    <property type="match status" value="1"/>
</dbReference>
<dbReference type="OrthoDB" id="429143at2759"/>
<evidence type="ECO:0000259" key="1">
    <source>
        <dbReference type="Pfam" id="PF01266"/>
    </source>
</evidence>
<keyword evidence="3" id="KW-1185">Reference proteome</keyword>
<dbReference type="Gene3D" id="3.30.9.10">
    <property type="entry name" value="D-Amino Acid Oxidase, subunit A, domain 2"/>
    <property type="match status" value="1"/>
</dbReference>
<dbReference type="STRING" id="69771.A0A1V6PLM2"/>
<proteinExistence type="predicted"/>
<organism evidence="2 3">
    <name type="scientific">Penicillium decumbens</name>
    <dbReference type="NCBI Taxonomy" id="69771"/>
    <lineage>
        <taxon>Eukaryota</taxon>
        <taxon>Fungi</taxon>
        <taxon>Dikarya</taxon>
        <taxon>Ascomycota</taxon>
        <taxon>Pezizomycotina</taxon>
        <taxon>Eurotiomycetes</taxon>
        <taxon>Eurotiomycetidae</taxon>
        <taxon>Eurotiales</taxon>
        <taxon>Aspergillaceae</taxon>
        <taxon>Penicillium</taxon>
    </lineage>
</organism>
<accession>A0A1V6PLM2</accession>
<comment type="caution">
    <text evidence="2">The sequence shown here is derived from an EMBL/GenBank/DDBJ whole genome shotgun (WGS) entry which is preliminary data.</text>
</comment>
<feature type="domain" description="FAD dependent oxidoreductase" evidence="1">
    <location>
        <begin position="39"/>
        <end position="413"/>
    </location>
</feature>
<protein>
    <recommendedName>
        <fullName evidence="1">FAD dependent oxidoreductase domain-containing protein</fullName>
    </recommendedName>
</protein>
<reference evidence="3" key="1">
    <citation type="journal article" date="2017" name="Nat. Microbiol.">
        <title>Global analysis of biosynthetic gene clusters reveals vast potential of secondary metabolite production in Penicillium species.</title>
        <authorList>
            <person name="Nielsen J.C."/>
            <person name="Grijseels S."/>
            <person name="Prigent S."/>
            <person name="Ji B."/>
            <person name="Dainat J."/>
            <person name="Nielsen K.F."/>
            <person name="Frisvad J.C."/>
            <person name="Workman M."/>
            <person name="Nielsen J."/>
        </authorList>
    </citation>
    <scope>NUCLEOTIDE SEQUENCE [LARGE SCALE GENOMIC DNA]</scope>
    <source>
        <strain evidence="3">IBT 11843</strain>
    </source>
</reference>
<dbReference type="InterPro" id="IPR010349">
    <property type="entry name" value="Asparaginase_II"/>
</dbReference>
<dbReference type="Pfam" id="PF01266">
    <property type="entry name" value="DAO"/>
    <property type="match status" value="1"/>
</dbReference>
<dbReference type="SUPFAM" id="SSF51905">
    <property type="entry name" value="FAD/NAD(P)-binding domain"/>
    <property type="match status" value="1"/>
</dbReference>
<dbReference type="InterPro" id="IPR006076">
    <property type="entry name" value="FAD-dep_OxRdtase"/>
</dbReference>
<sequence>MKPSLPYDSSTLSIWHRTTRSFPHLHANHLADVPTSAKYLIIGSGISGVLSAWKLVESGIKGDEILIIEAREAVSGASGRNAGHIRPDAFRGFLEYAAFHGPEQARKILENERRVLEDIEEFVKVHNIDCDFNLTTTFEVCFSDKFVNKAADAMGAYKCAGGDVSQVEFYEGEEAKVRTRVPGALCAYEWTAASNHPGRLVQWILNDAISKGVKLWTHCPATKVVKHQSAGDQFRWDVHTPRGVVATETVIHCTNAYAAYLVPELDQFIIPNRAQSHAFIPRHSLSGENTLKSTMALRYDVGSFFSVNPLLNGTIIFGGTGIRSLSENPGAPSGFMQTFDDTTYSDVIAENAKREFSGLCLEPRDVPLRHGEGLDHVWTGILGMTPDGVPLVGPIEGLEGQWICAAFNGHGMAGIFRGGIVENRHGVHAAIVDATGHLLYTVGDPSRLTLVRSAAKPAQGLAIVETGALEKFNLDDADLALICASHSSEERHISRARNILTKIGAHEEDLQCGGHFPISKNVGHAWIKADFTPTAICSNCSGKHVGMIAGSKALGADVQTYHLPTHPMQVRVKKTVDEVCGLNEGESKWGLDGCNLPAPAFPLHCLGRMYAVFAAGASEHKSAGSTDTSTRSLSRVFHAMSPFQGLLIGKLGADGCYGIGVRASKQTEKLGSSGVIGIAVKVEDGNVGILYSAVAEILEQLEIGEPSMRDALAPFRTRQIRNTVGVVTGQ</sequence>
<gene>
    <name evidence="2" type="ORF">PENDEC_c002G00660</name>
</gene>
<dbReference type="AlphaFoldDB" id="A0A1V6PLM2"/>